<dbReference type="SUPFAM" id="SSF53756">
    <property type="entry name" value="UDP-Glycosyltransferase/glycogen phosphorylase"/>
    <property type="match status" value="1"/>
</dbReference>
<keyword evidence="3" id="KW-0808">Transferase</keyword>
<name>A0A173SHL8_PARDI</name>
<dbReference type="InterPro" id="IPR001296">
    <property type="entry name" value="Glyco_trans_1"/>
</dbReference>
<feature type="domain" description="Glycosyltransferase subfamily 4-like N-terminal" evidence="2">
    <location>
        <begin position="62"/>
        <end position="153"/>
    </location>
</feature>
<dbReference type="PANTHER" id="PTHR12526">
    <property type="entry name" value="GLYCOSYLTRANSFERASE"/>
    <property type="match status" value="1"/>
</dbReference>
<dbReference type="Gene3D" id="3.40.50.2000">
    <property type="entry name" value="Glycogen Phosphorylase B"/>
    <property type="match status" value="2"/>
</dbReference>
<evidence type="ECO:0000259" key="1">
    <source>
        <dbReference type="Pfam" id="PF00534"/>
    </source>
</evidence>
<dbReference type="AlphaFoldDB" id="A0A173SHL8"/>
<dbReference type="PANTHER" id="PTHR12526:SF630">
    <property type="entry name" value="GLYCOSYLTRANSFERASE"/>
    <property type="match status" value="1"/>
</dbReference>
<dbReference type="Proteomes" id="UP000095591">
    <property type="component" value="Unassembled WGS sequence"/>
</dbReference>
<dbReference type="CDD" id="cd03801">
    <property type="entry name" value="GT4_PimA-like"/>
    <property type="match status" value="1"/>
</dbReference>
<proteinExistence type="predicted"/>
<gene>
    <name evidence="3" type="ORF">ERS852429_01069</name>
</gene>
<feature type="domain" description="Glycosyl transferase family 1" evidence="1">
    <location>
        <begin position="157"/>
        <end position="314"/>
    </location>
</feature>
<keyword evidence="3" id="KW-0328">Glycosyltransferase</keyword>
<organism evidence="3 4">
    <name type="scientific">Parabacteroides distasonis</name>
    <dbReference type="NCBI Taxonomy" id="823"/>
    <lineage>
        <taxon>Bacteria</taxon>
        <taxon>Pseudomonadati</taxon>
        <taxon>Bacteroidota</taxon>
        <taxon>Bacteroidia</taxon>
        <taxon>Bacteroidales</taxon>
        <taxon>Tannerellaceae</taxon>
        <taxon>Parabacteroides</taxon>
    </lineage>
</organism>
<evidence type="ECO:0000313" key="3">
    <source>
        <dbReference type="EMBL" id="CUM88728.1"/>
    </source>
</evidence>
<dbReference type="GO" id="GO:0016757">
    <property type="term" value="F:glycosyltransferase activity"/>
    <property type="evidence" value="ECO:0007669"/>
    <property type="project" value="UniProtKB-KW"/>
</dbReference>
<dbReference type="Pfam" id="PF13439">
    <property type="entry name" value="Glyco_transf_4"/>
    <property type="match status" value="1"/>
</dbReference>
<protein>
    <submittedName>
        <fullName evidence="3">UDP-D-galactose:(Glucosyl)lipopolysaccharide-1%2 C6-D-galactosyltransferase</fullName>
    </submittedName>
</protein>
<dbReference type="EMBL" id="CYXP01000001">
    <property type="protein sequence ID" value="CUM88728.1"/>
    <property type="molecule type" value="Genomic_DNA"/>
</dbReference>
<evidence type="ECO:0000313" key="4">
    <source>
        <dbReference type="Proteomes" id="UP000095591"/>
    </source>
</evidence>
<evidence type="ECO:0000259" key="2">
    <source>
        <dbReference type="Pfam" id="PF13439"/>
    </source>
</evidence>
<dbReference type="Pfam" id="PF00534">
    <property type="entry name" value="Glycos_transf_1"/>
    <property type="match status" value="1"/>
</dbReference>
<dbReference type="RefSeq" id="WP_057318886.1">
    <property type="nucleotide sequence ID" value="NZ_CYXP01000001.1"/>
</dbReference>
<dbReference type="InterPro" id="IPR028098">
    <property type="entry name" value="Glyco_trans_4-like_N"/>
</dbReference>
<reference evidence="3 4" key="1">
    <citation type="submission" date="2015-09" db="EMBL/GenBank/DDBJ databases">
        <authorList>
            <consortium name="Pathogen Informatics"/>
        </authorList>
    </citation>
    <scope>NUCLEOTIDE SEQUENCE [LARGE SCALE GENOMIC DNA]</scope>
    <source>
        <strain evidence="3 4">2789STDY5608872</strain>
    </source>
</reference>
<accession>A0A173SHL8</accession>
<sequence>MIENPIRVITIYPNFFNKGGAQNIALRLAEKLNEINTPIVLVETPLSCIVKDYKARAQFEKFSLKKIIQYADGHTVFLSHHRKSTTLLLFYKRIFGNKDWHIIHVAHNTFNDFRWFCWFPENIIAVSNGVKENLVNYFRLPENRITVIFNGIKDTNNVRNIRKNDGKIKILLPGRICSVKQQVELVKQTIGKLHPHIHIYFAGEGESVELLKEKIESSMQYHYVGFINMVEQLNQYDYVCLFSLNEGLPLSLIEGLRFGKPLITNKLSAVLDVNKPGETGFAYDDFSSLIDGLNHLPHIDWVIYKQMASNARKRFEECFTEEKMINRYKLMLYNEIKCSPVTM</sequence>